<dbReference type="PIRSF" id="PIRSF009290">
    <property type="entry name" value="FrlB"/>
    <property type="match status" value="1"/>
</dbReference>
<dbReference type="Gene3D" id="3.40.50.12570">
    <property type="match status" value="1"/>
</dbReference>
<dbReference type="Gene3D" id="3.40.50.10490">
    <property type="entry name" value="Glucose-6-phosphate isomerase like protein, domain 1"/>
    <property type="match status" value="1"/>
</dbReference>
<dbReference type="InterPro" id="IPR024713">
    <property type="entry name" value="Fructosamine_deglycase_FrlB"/>
</dbReference>
<dbReference type="RefSeq" id="WP_092365406.1">
    <property type="nucleotide sequence ID" value="NZ_DAINWJ010000367.1"/>
</dbReference>
<dbReference type="InterPro" id="IPR035490">
    <property type="entry name" value="GlmS/FrlB_SIS"/>
</dbReference>
<evidence type="ECO:0000313" key="3">
    <source>
        <dbReference type="Proteomes" id="UP000198508"/>
    </source>
</evidence>
<dbReference type="STRING" id="460384.SAMN05216313_11632"/>
<dbReference type="PANTHER" id="PTHR10937">
    <property type="entry name" value="GLUCOSAMINE--FRUCTOSE-6-PHOSPHATE AMINOTRANSFERASE, ISOMERIZING"/>
    <property type="match status" value="1"/>
</dbReference>
<feature type="domain" description="SIS" evidence="1">
    <location>
        <begin position="6"/>
        <end position="146"/>
    </location>
</feature>
<dbReference type="GO" id="GO:0006002">
    <property type="term" value="P:fructose 6-phosphate metabolic process"/>
    <property type="evidence" value="ECO:0007669"/>
    <property type="project" value="TreeGrafter"/>
</dbReference>
<dbReference type="GO" id="GO:0006487">
    <property type="term" value="P:protein N-linked glycosylation"/>
    <property type="evidence" value="ECO:0007669"/>
    <property type="project" value="TreeGrafter"/>
</dbReference>
<dbReference type="InterPro" id="IPR046348">
    <property type="entry name" value="SIS_dom_sf"/>
</dbReference>
<feature type="domain" description="SIS" evidence="1">
    <location>
        <begin position="174"/>
        <end position="322"/>
    </location>
</feature>
<dbReference type="Pfam" id="PF01380">
    <property type="entry name" value="SIS"/>
    <property type="match status" value="1"/>
</dbReference>
<reference evidence="3" key="1">
    <citation type="submission" date="2016-10" db="EMBL/GenBank/DDBJ databases">
        <authorList>
            <person name="Varghese N."/>
            <person name="Submissions S."/>
        </authorList>
    </citation>
    <scope>NUCLEOTIDE SEQUENCE [LARGE SCALE GENOMIC DNA]</scope>
    <source>
        <strain evidence="3">NLAE-zl-G277</strain>
    </source>
</reference>
<dbReference type="PROSITE" id="PS51464">
    <property type="entry name" value="SIS"/>
    <property type="match status" value="2"/>
</dbReference>
<sequence length="322" mass="36229">MTIKEIVTEVKAKYPEINNVYFVGCGASQSDLYTAKYFLVRNAKRLRTDLITANEFNFDPPSDLGEKSIVITCSLGGTTPETVAASKMAREKGAPVICLTNAPESPLAQNADYPIIHGFHESYSAKMQKLTKCLQLAAEILEQYEGYEDYEDMMKGVEKIYGVIDAAIPYAKPLAEKFARENKDERVIYVMGSGPSQQVAYTFSSFILMEMQWVDSASFSAGEFFHGPFELVEKGKPFMLLMNDGNTRPMDVRALEFLNRFDAKVTVVDAKDYGLGNEIPASVKDYFNPILLDGVLRVYGEAIAEARKHPLTQRRYMWKLNY</sequence>
<evidence type="ECO:0000259" key="1">
    <source>
        <dbReference type="PROSITE" id="PS51464"/>
    </source>
</evidence>
<protein>
    <submittedName>
        <fullName evidence="2">Fructoselysine-6-P-deglycase FrlB with duplicated sugar isomerase (SIS) domain</fullName>
    </submittedName>
</protein>
<organism evidence="2 3">
    <name type="scientific">Enterocloster lavalensis</name>
    <dbReference type="NCBI Taxonomy" id="460384"/>
    <lineage>
        <taxon>Bacteria</taxon>
        <taxon>Bacillati</taxon>
        <taxon>Bacillota</taxon>
        <taxon>Clostridia</taxon>
        <taxon>Lachnospirales</taxon>
        <taxon>Lachnospiraceae</taxon>
        <taxon>Enterocloster</taxon>
    </lineage>
</organism>
<dbReference type="InterPro" id="IPR035488">
    <property type="entry name" value="FrlB_SIS"/>
</dbReference>
<dbReference type="Proteomes" id="UP000198508">
    <property type="component" value="Unassembled WGS sequence"/>
</dbReference>
<keyword evidence="3" id="KW-1185">Reference proteome</keyword>
<dbReference type="InterPro" id="IPR001347">
    <property type="entry name" value="SIS_dom"/>
</dbReference>
<proteinExistence type="predicted"/>
<dbReference type="AlphaFoldDB" id="A0A1I0HH04"/>
<dbReference type="PANTHER" id="PTHR10937:SF14">
    <property type="entry name" value="FRUCTOSELYSINE 6-PHOSPHATE DEGLYCASE"/>
    <property type="match status" value="1"/>
</dbReference>
<keyword evidence="2" id="KW-0413">Isomerase</keyword>
<dbReference type="SUPFAM" id="SSF53697">
    <property type="entry name" value="SIS domain"/>
    <property type="match status" value="1"/>
</dbReference>
<dbReference type="CDD" id="cd05009">
    <property type="entry name" value="SIS_GlmS_GlmD_2"/>
    <property type="match status" value="1"/>
</dbReference>
<dbReference type="EMBL" id="FOIM01000016">
    <property type="protein sequence ID" value="SET83262.1"/>
    <property type="molecule type" value="Genomic_DNA"/>
</dbReference>
<dbReference type="GO" id="GO:0097367">
    <property type="term" value="F:carbohydrate derivative binding"/>
    <property type="evidence" value="ECO:0007669"/>
    <property type="project" value="InterPro"/>
</dbReference>
<evidence type="ECO:0000313" key="2">
    <source>
        <dbReference type="EMBL" id="SET83262.1"/>
    </source>
</evidence>
<dbReference type="Gene3D" id="1.10.10.2240">
    <property type="match status" value="1"/>
</dbReference>
<dbReference type="GO" id="GO:0004360">
    <property type="term" value="F:glutamine-fructose-6-phosphate transaminase (isomerizing) activity"/>
    <property type="evidence" value="ECO:0007669"/>
    <property type="project" value="TreeGrafter"/>
</dbReference>
<dbReference type="GO" id="GO:0016853">
    <property type="term" value="F:isomerase activity"/>
    <property type="evidence" value="ECO:0007669"/>
    <property type="project" value="UniProtKB-KW"/>
</dbReference>
<gene>
    <name evidence="2" type="ORF">SAMN05216313_11632</name>
</gene>
<accession>A0A1I0HH04</accession>
<name>A0A1I0HH04_9FIRM</name>
<dbReference type="CDD" id="cd05710">
    <property type="entry name" value="SIS_1"/>
    <property type="match status" value="1"/>
</dbReference>
<dbReference type="GO" id="GO:0006047">
    <property type="term" value="P:UDP-N-acetylglucosamine metabolic process"/>
    <property type="evidence" value="ECO:0007669"/>
    <property type="project" value="TreeGrafter"/>
</dbReference>